<dbReference type="PANTHER" id="PTHR47939">
    <property type="entry name" value="MEMBRANE-ASSOCIATED SALT-INDUCIBLE PROTEIN-LIKE"/>
    <property type="match status" value="1"/>
</dbReference>
<dbReference type="Pfam" id="PF13041">
    <property type="entry name" value="PPR_2"/>
    <property type="match status" value="2"/>
</dbReference>
<keyword evidence="2" id="KW-0677">Repeat</keyword>
<dbReference type="NCBIfam" id="TIGR00756">
    <property type="entry name" value="PPR"/>
    <property type="match status" value="3"/>
</dbReference>
<keyword evidence="5" id="KW-1185">Reference proteome</keyword>
<dbReference type="AlphaFoldDB" id="A0AAN8YT89"/>
<sequence>MCRDDKTVKLAVELLNDFLEDARKYAIKAFSAVIQDLCRIKDVDEAKKLLYKMIDRRGLKPDLYTYTIIMSSYAKRGQMDEAIKVLSEAKEKHSKLSPVTYHVLIRGYCKLEEFDKALNLLSEMKDYGVKPNKDEYNKLVQSLYLGALDWKTAKKLLEEIKDNGLYMNGITCGLIWAVKELEEETCGTGNAPASTIFSLTVEAQSYYDHLHKTSRSEQVPLGYQEW</sequence>
<dbReference type="Proteomes" id="UP001370490">
    <property type="component" value="Unassembled WGS sequence"/>
</dbReference>
<dbReference type="Gene3D" id="1.25.40.10">
    <property type="entry name" value="Tetratricopeptide repeat domain"/>
    <property type="match status" value="1"/>
</dbReference>
<comment type="caution">
    <text evidence="4">The sequence shown here is derived from an EMBL/GenBank/DDBJ whole genome shotgun (WGS) entry which is preliminary data.</text>
</comment>
<evidence type="ECO:0000313" key="5">
    <source>
        <dbReference type="Proteomes" id="UP001370490"/>
    </source>
</evidence>
<dbReference type="PROSITE" id="PS51375">
    <property type="entry name" value="PPR"/>
    <property type="match status" value="3"/>
</dbReference>
<reference evidence="4 5" key="1">
    <citation type="submission" date="2023-12" db="EMBL/GenBank/DDBJ databases">
        <title>A high-quality genome assembly for Dillenia turbinata (Dilleniales).</title>
        <authorList>
            <person name="Chanderbali A."/>
        </authorList>
    </citation>
    <scope>NUCLEOTIDE SEQUENCE [LARGE SCALE GENOMIC DNA]</scope>
    <source>
        <strain evidence="4">LSX21</strain>
        <tissue evidence="4">Leaf</tissue>
    </source>
</reference>
<accession>A0AAN8YT89</accession>
<dbReference type="EMBL" id="JBAMMX010000028">
    <property type="protein sequence ID" value="KAK6911790.1"/>
    <property type="molecule type" value="Genomic_DNA"/>
</dbReference>
<dbReference type="InterPro" id="IPR050667">
    <property type="entry name" value="PPR-containing_protein"/>
</dbReference>
<evidence type="ECO:0000256" key="3">
    <source>
        <dbReference type="PROSITE-ProRule" id="PRU00708"/>
    </source>
</evidence>
<name>A0AAN8YT89_9MAGN</name>
<gene>
    <name evidence="4" type="ORF">RJ641_023883</name>
</gene>
<dbReference type="InterPro" id="IPR011990">
    <property type="entry name" value="TPR-like_helical_dom_sf"/>
</dbReference>
<dbReference type="PANTHER" id="PTHR47939:SF10">
    <property type="entry name" value="PENTACOTRIPEPTIDE-REPEAT REGION OF PRORP DOMAIN-CONTAINING PROTEIN"/>
    <property type="match status" value="1"/>
</dbReference>
<organism evidence="4 5">
    <name type="scientific">Dillenia turbinata</name>
    <dbReference type="NCBI Taxonomy" id="194707"/>
    <lineage>
        <taxon>Eukaryota</taxon>
        <taxon>Viridiplantae</taxon>
        <taxon>Streptophyta</taxon>
        <taxon>Embryophyta</taxon>
        <taxon>Tracheophyta</taxon>
        <taxon>Spermatophyta</taxon>
        <taxon>Magnoliopsida</taxon>
        <taxon>eudicotyledons</taxon>
        <taxon>Gunneridae</taxon>
        <taxon>Pentapetalae</taxon>
        <taxon>Dilleniales</taxon>
        <taxon>Dilleniaceae</taxon>
        <taxon>Dillenia</taxon>
    </lineage>
</organism>
<evidence type="ECO:0000313" key="4">
    <source>
        <dbReference type="EMBL" id="KAK6911790.1"/>
    </source>
</evidence>
<dbReference type="SUPFAM" id="SSF81901">
    <property type="entry name" value="HCP-like"/>
    <property type="match status" value="1"/>
</dbReference>
<feature type="repeat" description="PPR" evidence="3">
    <location>
        <begin position="26"/>
        <end position="61"/>
    </location>
</feature>
<feature type="repeat" description="PPR" evidence="3">
    <location>
        <begin position="62"/>
        <end position="96"/>
    </location>
</feature>
<evidence type="ECO:0000256" key="2">
    <source>
        <dbReference type="ARBA" id="ARBA00022737"/>
    </source>
</evidence>
<evidence type="ECO:0000256" key="1">
    <source>
        <dbReference type="ARBA" id="ARBA00007626"/>
    </source>
</evidence>
<protein>
    <submittedName>
        <fullName evidence="4">Pentatricopeptide repeat</fullName>
    </submittedName>
</protein>
<dbReference type="InterPro" id="IPR002885">
    <property type="entry name" value="PPR_rpt"/>
</dbReference>
<comment type="similarity">
    <text evidence="1">Belongs to the PPR family. P subfamily.</text>
</comment>
<proteinExistence type="inferred from homology"/>
<feature type="repeat" description="PPR" evidence="3">
    <location>
        <begin position="97"/>
        <end position="131"/>
    </location>
</feature>